<evidence type="ECO:0000256" key="13">
    <source>
        <dbReference type="SAM" id="MobiDB-lite"/>
    </source>
</evidence>
<evidence type="ECO:0000256" key="6">
    <source>
        <dbReference type="ARBA" id="ARBA00022723"/>
    </source>
</evidence>
<feature type="region of interest" description="Disordered" evidence="13">
    <location>
        <begin position="297"/>
        <end position="330"/>
    </location>
</feature>
<feature type="domain" description="RING-type" evidence="15">
    <location>
        <begin position="367"/>
        <end position="410"/>
    </location>
</feature>
<dbReference type="PANTHER" id="PTHR45977">
    <property type="entry name" value="TARGET OF ERK KINASE MPK-1"/>
    <property type="match status" value="1"/>
</dbReference>
<evidence type="ECO:0000256" key="5">
    <source>
        <dbReference type="ARBA" id="ARBA00022692"/>
    </source>
</evidence>
<evidence type="ECO:0000256" key="3">
    <source>
        <dbReference type="ARBA" id="ARBA00012483"/>
    </source>
</evidence>
<accession>A0A078A404</accession>
<keyword evidence="17" id="KW-1185">Reference proteome</keyword>
<evidence type="ECO:0000256" key="7">
    <source>
        <dbReference type="ARBA" id="ARBA00022771"/>
    </source>
</evidence>
<dbReference type="Proteomes" id="UP000039865">
    <property type="component" value="Unassembled WGS sequence"/>
</dbReference>
<dbReference type="InterPro" id="IPR013083">
    <property type="entry name" value="Znf_RING/FYVE/PHD"/>
</dbReference>
<organism evidence="16 17">
    <name type="scientific">Stylonychia lemnae</name>
    <name type="common">Ciliate</name>
    <dbReference type="NCBI Taxonomy" id="5949"/>
    <lineage>
        <taxon>Eukaryota</taxon>
        <taxon>Sar</taxon>
        <taxon>Alveolata</taxon>
        <taxon>Ciliophora</taxon>
        <taxon>Intramacronucleata</taxon>
        <taxon>Spirotrichea</taxon>
        <taxon>Stichotrichia</taxon>
        <taxon>Sporadotrichida</taxon>
        <taxon>Oxytrichidae</taxon>
        <taxon>Stylonychinae</taxon>
        <taxon>Stylonychia</taxon>
    </lineage>
</organism>
<comment type="subcellular location">
    <subcellularLocation>
        <location evidence="2">Membrane</location>
        <topology evidence="2">Multi-pass membrane protein</topology>
    </subcellularLocation>
</comment>
<dbReference type="PANTHER" id="PTHR45977:SF13">
    <property type="entry name" value="GB|AAF27103.1"/>
    <property type="match status" value="1"/>
</dbReference>
<keyword evidence="9" id="KW-0862">Zinc</keyword>
<dbReference type="GO" id="GO:0061630">
    <property type="term" value="F:ubiquitin protein ligase activity"/>
    <property type="evidence" value="ECO:0007669"/>
    <property type="project" value="UniProtKB-EC"/>
</dbReference>
<evidence type="ECO:0000256" key="9">
    <source>
        <dbReference type="ARBA" id="ARBA00022833"/>
    </source>
</evidence>
<keyword evidence="11 14" id="KW-0472">Membrane</keyword>
<name>A0A078A404_STYLE</name>
<feature type="transmembrane region" description="Helical" evidence="14">
    <location>
        <begin position="67"/>
        <end position="90"/>
    </location>
</feature>
<dbReference type="EC" id="2.3.2.27" evidence="3"/>
<keyword evidence="10 14" id="KW-1133">Transmembrane helix</keyword>
<evidence type="ECO:0000256" key="2">
    <source>
        <dbReference type="ARBA" id="ARBA00004141"/>
    </source>
</evidence>
<protein>
    <recommendedName>
        <fullName evidence="3">RING-type E3 ubiquitin transferase</fullName>
        <ecNumber evidence="3">2.3.2.27</ecNumber>
    </recommendedName>
</protein>
<dbReference type="InParanoid" id="A0A078A404"/>
<sequence length="431" mass="50327">MAMSFKSGRTSRNLSQNQALLSKFRIQDYITVQRSYDSNLVGSIVDQMQEKRYSEHRKIVYVDMEIFVLRYYILIYSILVGLTVILYFWFNAKTDEGQEYEKWYLTYMVTGMAQALGSYLLAKKVQYTYQKDYRLIVCKSRFLIKIKAPPKTYLKYGFTVIDLAHIGICIWGLVIYIKNFTFIQHHFQKDPLILITCPLLSSLGFLSIIRLFVYTVFFIVVPNKAVSFKKRRINSYVQHLESFKFPVILLGDYLAQIDAISAYNNIHSASLEQNPYENLNLDTLVDHINSSNNIEIYQSPSKNEEDSTAIDEQLRNSSPQKKQEQDNPQKIQPINYSMVESNLLNTNSPQQAQSALSMAQKDKLPKCIVCYKKMKPLDEIVVLNCNIKHIYHKKCIKDWFKRNDDCPRCKVDVISQLNPLNENERMSLYQV</sequence>
<keyword evidence="7 12" id="KW-0863">Zinc-finger</keyword>
<dbReference type="EMBL" id="CCKQ01005385">
    <property type="protein sequence ID" value="CDW76609.1"/>
    <property type="molecule type" value="Genomic_DNA"/>
</dbReference>
<dbReference type="AlphaFoldDB" id="A0A078A404"/>
<dbReference type="InterPro" id="IPR001841">
    <property type="entry name" value="Znf_RING"/>
</dbReference>
<gene>
    <name evidence="16" type="primary">Contig9386.g10031</name>
    <name evidence="16" type="ORF">STYLEM_5570</name>
</gene>
<evidence type="ECO:0000256" key="8">
    <source>
        <dbReference type="ARBA" id="ARBA00022786"/>
    </source>
</evidence>
<dbReference type="GO" id="GO:0006511">
    <property type="term" value="P:ubiquitin-dependent protein catabolic process"/>
    <property type="evidence" value="ECO:0007669"/>
    <property type="project" value="TreeGrafter"/>
</dbReference>
<dbReference type="GO" id="GO:0008270">
    <property type="term" value="F:zinc ion binding"/>
    <property type="evidence" value="ECO:0007669"/>
    <property type="project" value="UniProtKB-KW"/>
</dbReference>
<evidence type="ECO:0000256" key="1">
    <source>
        <dbReference type="ARBA" id="ARBA00000900"/>
    </source>
</evidence>
<keyword evidence="4" id="KW-0808">Transferase</keyword>
<reference evidence="16 17" key="1">
    <citation type="submission" date="2014-06" db="EMBL/GenBank/DDBJ databases">
        <authorList>
            <person name="Swart Estienne"/>
        </authorList>
    </citation>
    <scope>NUCLEOTIDE SEQUENCE [LARGE SCALE GENOMIC DNA]</scope>
    <source>
        <strain evidence="16 17">130c</strain>
    </source>
</reference>
<dbReference type="GO" id="GO:0016567">
    <property type="term" value="P:protein ubiquitination"/>
    <property type="evidence" value="ECO:0007669"/>
    <property type="project" value="TreeGrafter"/>
</dbReference>
<dbReference type="SUPFAM" id="SSF57850">
    <property type="entry name" value="RING/U-box"/>
    <property type="match status" value="1"/>
</dbReference>
<dbReference type="PROSITE" id="PS50089">
    <property type="entry name" value="ZF_RING_2"/>
    <property type="match status" value="1"/>
</dbReference>
<proteinExistence type="predicted"/>
<evidence type="ECO:0000256" key="11">
    <source>
        <dbReference type="ARBA" id="ARBA00023136"/>
    </source>
</evidence>
<evidence type="ECO:0000313" key="16">
    <source>
        <dbReference type="EMBL" id="CDW76609.1"/>
    </source>
</evidence>
<dbReference type="Gene3D" id="3.30.40.10">
    <property type="entry name" value="Zinc/RING finger domain, C3HC4 (zinc finger)"/>
    <property type="match status" value="1"/>
</dbReference>
<feature type="transmembrane region" description="Helical" evidence="14">
    <location>
        <begin position="192"/>
        <end position="221"/>
    </location>
</feature>
<evidence type="ECO:0000256" key="4">
    <source>
        <dbReference type="ARBA" id="ARBA00022679"/>
    </source>
</evidence>
<evidence type="ECO:0000256" key="10">
    <source>
        <dbReference type="ARBA" id="ARBA00022989"/>
    </source>
</evidence>
<feature type="transmembrane region" description="Helical" evidence="14">
    <location>
        <begin position="102"/>
        <end position="122"/>
    </location>
</feature>
<evidence type="ECO:0000256" key="14">
    <source>
        <dbReference type="SAM" id="Phobius"/>
    </source>
</evidence>
<keyword evidence="8" id="KW-0833">Ubl conjugation pathway</keyword>
<dbReference type="GO" id="GO:0016020">
    <property type="term" value="C:membrane"/>
    <property type="evidence" value="ECO:0007669"/>
    <property type="project" value="UniProtKB-SubCell"/>
</dbReference>
<evidence type="ECO:0000313" key="17">
    <source>
        <dbReference type="Proteomes" id="UP000039865"/>
    </source>
</evidence>
<feature type="transmembrane region" description="Helical" evidence="14">
    <location>
        <begin position="153"/>
        <end position="177"/>
    </location>
</feature>
<evidence type="ECO:0000259" key="15">
    <source>
        <dbReference type="PROSITE" id="PS50089"/>
    </source>
</evidence>
<comment type="catalytic activity">
    <reaction evidence="1">
        <text>S-ubiquitinyl-[E2 ubiquitin-conjugating enzyme]-L-cysteine + [acceptor protein]-L-lysine = [E2 ubiquitin-conjugating enzyme]-L-cysteine + N(6)-ubiquitinyl-[acceptor protein]-L-lysine.</text>
        <dbReference type="EC" id="2.3.2.27"/>
    </reaction>
</comment>
<dbReference type="OrthoDB" id="8062037at2759"/>
<dbReference type="Pfam" id="PF13639">
    <property type="entry name" value="zf-RING_2"/>
    <property type="match status" value="1"/>
</dbReference>
<keyword evidence="5 14" id="KW-0812">Transmembrane</keyword>
<evidence type="ECO:0000256" key="12">
    <source>
        <dbReference type="PROSITE-ProRule" id="PRU00175"/>
    </source>
</evidence>
<keyword evidence="6" id="KW-0479">Metal-binding</keyword>